<gene>
    <name evidence="5" type="ORF">KK060_20775</name>
</gene>
<dbReference type="PIRSF" id="PIRSF016557">
    <property type="entry name" value="Caps_synth_CpsB"/>
    <property type="match status" value="1"/>
</dbReference>
<dbReference type="RefSeq" id="WP_254155802.1">
    <property type="nucleotide sequence ID" value="NZ_JAHESD010000066.1"/>
</dbReference>
<organism evidence="5 6">
    <name type="scientific">Chryseosolibacter indicus</name>
    <dbReference type="NCBI Taxonomy" id="2782351"/>
    <lineage>
        <taxon>Bacteria</taxon>
        <taxon>Pseudomonadati</taxon>
        <taxon>Bacteroidota</taxon>
        <taxon>Cytophagia</taxon>
        <taxon>Cytophagales</taxon>
        <taxon>Chryseotaleaceae</taxon>
        <taxon>Chryseosolibacter</taxon>
    </lineage>
</organism>
<keyword evidence="3" id="KW-0378">Hydrolase</keyword>
<name>A0ABS5VWD5_9BACT</name>
<dbReference type="EMBL" id="JAHESD010000066">
    <property type="protein sequence ID" value="MBT1705737.1"/>
    <property type="molecule type" value="Genomic_DNA"/>
</dbReference>
<sequence length="243" mass="28292">MFSWFKRIESVSGPTLKVDIHSHLLPGLDDGVKTFDESLNIIRHFKELGYSALVTTPHIMEDLYRNTPSTINKKLTELKSQLLINNIDFKVEAAAEYYLDEALMKYLHTNERLLTIKGNYLLFETNFVNEPFNLNEFIFLALTKGYKLILAHPERYLYLYNNIKKAEDLINRGVLFQVNMSSLTGYYSKEAQSTAYKLIDRGWVHWLGSDCHHIKHAELIRTAQKNKYFQKAINLPLLNNSLQ</sequence>
<comment type="similarity">
    <text evidence="1">Belongs to the metallo-dependent hydrolases superfamily. CpsB/CapC family.</text>
</comment>
<evidence type="ECO:0000256" key="3">
    <source>
        <dbReference type="ARBA" id="ARBA00022801"/>
    </source>
</evidence>
<dbReference type="Proteomes" id="UP000772618">
    <property type="component" value="Unassembled WGS sequence"/>
</dbReference>
<reference evidence="5 6" key="1">
    <citation type="submission" date="2021-05" db="EMBL/GenBank/DDBJ databases">
        <title>A Polyphasic approach of four new species of the genus Ohtaekwangia: Ohtaekwangia histidinii sp. nov., Ohtaekwangia cretensis sp. nov., Ohtaekwangia indiensis sp. nov., Ohtaekwangia reichenbachii sp. nov. from diverse environment.</title>
        <authorList>
            <person name="Octaviana S."/>
        </authorList>
    </citation>
    <scope>NUCLEOTIDE SEQUENCE [LARGE SCALE GENOMIC DNA]</scope>
    <source>
        <strain evidence="5 6">PWU20</strain>
    </source>
</reference>
<evidence type="ECO:0000313" key="5">
    <source>
        <dbReference type="EMBL" id="MBT1705737.1"/>
    </source>
</evidence>
<dbReference type="PANTHER" id="PTHR39181">
    <property type="entry name" value="TYROSINE-PROTEIN PHOSPHATASE YWQE"/>
    <property type="match status" value="1"/>
</dbReference>
<keyword evidence="6" id="KW-1185">Reference proteome</keyword>
<dbReference type="EC" id="3.1.3.48" evidence="2"/>
<evidence type="ECO:0000313" key="6">
    <source>
        <dbReference type="Proteomes" id="UP000772618"/>
    </source>
</evidence>
<accession>A0ABS5VWD5</accession>
<dbReference type="InterPro" id="IPR016195">
    <property type="entry name" value="Pol/histidinol_Pase-like"/>
</dbReference>
<proteinExistence type="inferred from homology"/>
<comment type="caution">
    <text evidence="5">The sequence shown here is derived from an EMBL/GenBank/DDBJ whole genome shotgun (WGS) entry which is preliminary data.</text>
</comment>
<dbReference type="SUPFAM" id="SSF89550">
    <property type="entry name" value="PHP domain-like"/>
    <property type="match status" value="1"/>
</dbReference>
<dbReference type="PANTHER" id="PTHR39181:SF1">
    <property type="entry name" value="TYROSINE-PROTEIN PHOSPHATASE YWQE"/>
    <property type="match status" value="1"/>
</dbReference>
<comment type="catalytic activity">
    <reaction evidence="4">
        <text>O-phospho-L-tyrosyl-[protein] + H2O = L-tyrosyl-[protein] + phosphate</text>
        <dbReference type="Rhea" id="RHEA:10684"/>
        <dbReference type="Rhea" id="RHEA-COMP:10136"/>
        <dbReference type="Rhea" id="RHEA-COMP:20101"/>
        <dbReference type="ChEBI" id="CHEBI:15377"/>
        <dbReference type="ChEBI" id="CHEBI:43474"/>
        <dbReference type="ChEBI" id="CHEBI:46858"/>
        <dbReference type="ChEBI" id="CHEBI:61978"/>
        <dbReference type="EC" id="3.1.3.48"/>
    </reaction>
</comment>
<evidence type="ECO:0000256" key="1">
    <source>
        <dbReference type="ARBA" id="ARBA00005750"/>
    </source>
</evidence>
<dbReference type="Pfam" id="PF19567">
    <property type="entry name" value="CpsB_CapC"/>
    <property type="match status" value="1"/>
</dbReference>
<protein>
    <recommendedName>
        <fullName evidence="2">protein-tyrosine-phosphatase</fullName>
        <ecNumber evidence="2">3.1.3.48</ecNumber>
    </recommendedName>
</protein>
<evidence type="ECO:0000256" key="2">
    <source>
        <dbReference type="ARBA" id="ARBA00013064"/>
    </source>
</evidence>
<dbReference type="Gene3D" id="3.20.20.140">
    <property type="entry name" value="Metal-dependent hydrolases"/>
    <property type="match status" value="1"/>
</dbReference>
<evidence type="ECO:0000256" key="4">
    <source>
        <dbReference type="ARBA" id="ARBA00051722"/>
    </source>
</evidence>
<dbReference type="InterPro" id="IPR016667">
    <property type="entry name" value="Caps_polysacc_synth_CpsB/CapC"/>
</dbReference>